<dbReference type="InterPro" id="IPR013783">
    <property type="entry name" value="Ig-like_fold"/>
</dbReference>
<evidence type="ECO:0000313" key="4">
    <source>
        <dbReference type="Proteomes" id="UP000078492"/>
    </source>
</evidence>
<evidence type="ECO:0000259" key="2">
    <source>
        <dbReference type="PROSITE" id="PS50835"/>
    </source>
</evidence>
<dbReference type="PANTHER" id="PTHR23279">
    <property type="entry name" value="DEFECTIVE PROBOSCIS EXTENSION RESPONSE DPR -RELATED"/>
    <property type="match status" value="1"/>
</dbReference>
<keyword evidence="4" id="KW-1185">Reference proteome</keyword>
<proteinExistence type="predicted"/>
<dbReference type="SUPFAM" id="SSF56672">
    <property type="entry name" value="DNA/RNA polymerases"/>
    <property type="match status" value="1"/>
</dbReference>
<dbReference type="Proteomes" id="UP000078492">
    <property type="component" value="Unassembled WGS sequence"/>
</dbReference>
<sequence length="439" mass="49345">MTSEPLTQLLKKNQHWEWGNEQNDAFEEIRGRLATAPTISLRWLHHLRNLTDRLARWALELVSWVRRRGEELHLLTIGLDTYASDSRFSLAFEKPNDWRLLLRSATERDTGLYECQVSAHPPLIRTVHLAVSVPKVEIVDEHGATAGDKFYKAGSTIELKCVVSNIPQPTGYVTWRHGSRTLNYDTTRGGIRGRTGAFLKLDLLLIKGGVYWNCYASSFAFLWIVFGSNMDPFFLLCIMWQRIFTLVDSQRNEPLIRTEMNIHNDRFLLITIGMKSGRSGGCRTQRFNYSLRCCDKSRGINYYSCAYRGAVRDISILLVVQAVVTSFIGPDTEAPERRRVSGRKKSEDNSSHVWSEKFSPHVKTDMGAAGAVSRLYIANANKKDSGNYSCALANVAAATIVSVHVLNGENPAAMQHGGTTAPRATFIFTVVISLSSLLR</sequence>
<accession>A0A151IWY4</accession>
<dbReference type="SMART" id="SM00409">
    <property type="entry name" value="IG"/>
    <property type="match status" value="2"/>
</dbReference>
<dbReference type="AlphaFoldDB" id="A0A151IWY4"/>
<dbReference type="PROSITE" id="PS50835">
    <property type="entry name" value="IG_LIKE"/>
    <property type="match status" value="1"/>
</dbReference>
<dbReference type="InterPro" id="IPR003599">
    <property type="entry name" value="Ig_sub"/>
</dbReference>
<dbReference type="InterPro" id="IPR037448">
    <property type="entry name" value="Zig-8"/>
</dbReference>
<name>A0A151IWY4_9HYME</name>
<dbReference type="GO" id="GO:0050808">
    <property type="term" value="P:synapse organization"/>
    <property type="evidence" value="ECO:0007669"/>
    <property type="project" value="TreeGrafter"/>
</dbReference>
<feature type="domain" description="Ig-like" evidence="2">
    <location>
        <begin position="134"/>
        <end position="175"/>
    </location>
</feature>
<feature type="region of interest" description="Disordered" evidence="1">
    <location>
        <begin position="333"/>
        <end position="354"/>
    </location>
</feature>
<dbReference type="Gene3D" id="2.60.40.10">
    <property type="entry name" value="Immunoglobulins"/>
    <property type="match status" value="1"/>
</dbReference>
<dbReference type="GO" id="GO:0071897">
    <property type="term" value="P:DNA biosynthetic process"/>
    <property type="evidence" value="ECO:0007669"/>
    <property type="project" value="UniProtKB-ARBA"/>
</dbReference>
<protein>
    <submittedName>
        <fullName evidence="3">Opioid-binding protein/cell adhesion molecule</fullName>
    </submittedName>
</protein>
<dbReference type="Gene3D" id="3.30.70.270">
    <property type="match status" value="1"/>
</dbReference>
<dbReference type="PANTHER" id="PTHR23279:SF3">
    <property type="entry name" value="DEFECTIVE PROBOSCIS EXTENSION RESPONSE 18"/>
    <property type="match status" value="1"/>
</dbReference>
<dbReference type="EMBL" id="KQ980849">
    <property type="protein sequence ID" value="KYN12217.1"/>
    <property type="molecule type" value="Genomic_DNA"/>
</dbReference>
<dbReference type="InterPro" id="IPR036179">
    <property type="entry name" value="Ig-like_dom_sf"/>
</dbReference>
<feature type="compositionally biased region" description="Basic and acidic residues" evidence="1">
    <location>
        <begin position="334"/>
        <end position="354"/>
    </location>
</feature>
<dbReference type="InterPro" id="IPR043502">
    <property type="entry name" value="DNA/RNA_pol_sf"/>
</dbReference>
<dbReference type="SUPFAM" id="SSF48726">
    <property type="entry name" value="Immunoglobulin"/>
    <property type="match status" value="2"/>
</dbReference>
<dbReference type="InterPro" id="IPR043128">
    <property type="entry name" value="Rev_trsase/Diguanyl_cyclase"/>
</dbReference>
<dbReference type="InterPro" id="IPR007110">
    <property type="entry name" value="Ig-like_dom"/>
</dbReference>
<evidence type="ECO:0000313" key="3">
    <source>
        <dbReference type="EMBL" id="KYN12217.1"/>
    </source>
</evidence>
<evidence type="ECO:0000256" key="1">
    <source>
        <dbReference type="SAM" id="MobiDB-lite"/>
    </source>
</evidence>
<reference evidence="3 4" key="1">
    <citation type="submission" date="2015-09" db="EMBL/GenBank/DDBJ databases">
        <title>Trachymyrmex cornetzi WGS genome.</title>
        <authorList>
            <person name="Nygaard S."/>
            <person name="Hu H."/>
            <person name="Boomsma J."/>
            <person name="Zhang G."/>
        </authorList>
    </citation>
    <scope>NUCLEOTIDE SEQUENCE [LARGE SCALE GENOMIC DNA]</scope>
    <source>
        <strain evidence="3">Tcor2-1</strain>
        <tissue evidence="3">Whole body</tissue>
    </source>
</reference>
<dbReference type="STRING" id="471704.A0A151IWY4"/>
<dbReference type="GO" id="GO:0032589">
    <property type="term" value="C:neuron projection membrane"/>
    <property type="evidence" value="ECO:0007669"/>
    <property type="project" value="TreeGrafter"/>
</dbReference>
<gene>
    <name evidence="3" type="ORF">ALC57_15614</name>
</gene>
<organism evidence="3 4">
    <name type="scientific">Trachymyrmex cornetzi</name>
    <dbReference type="NCBI Taxonomy" id="471704"/>
    <lineage>
        <taxon>Eukaryota</taxon>
        <taxon>Metazoa</taxon>
        <taxon>Ecdysozoa</taxon>
        <taxon>Arthropoda</taxon>
        <taxon>Hexapoda</taxon>
        <taxon>Insecta</taxon>
        <taxon>Pterygota</taxon>
        <taxon>Neoptera</taxon>
        <taxon>Endopterygota</taxon>
        <taxon>Hymenoptera</taxon>
        <taxon>Apocrita</taxon>
        <taxon>Aculeata</taxon>
        <taxon>Formicoidea</taxon>
        <taxon>Formicidae</taxon>
        <taxon>Myrmicinae</taxon>
        <taxon>Trachymyrmex</taxon>
    </lineage>
</organism>